<evidence type="ECO:0008006" key="4">
    <source>
        <dbReference type="Google" id="ProtNLM"/>
    </source>
</evidence>
<evidence type="ECO:0000256" key="1">
    <source>
        <dbReference type="SAM" id="SignalP"/>
    </source>
</evidence>
<evidence type="ECO:0000313" key="2">
    <source>
        <dbReference type="EMBL" id="KAF2717122.1"/>
    </source>
</evidence>
<dbReference type="EMBL" id="MU003851">
    <property type="protein sequence ID" value="KAF2717122.1"/>
    <property type="molecule type" value="Genomic_DNA"/>
</dbReference>
<feature type="chain" id="PRO_5040318617" description="Secreted protein" evidence="1">
    <location>
        <begin position="37"/>
        <end position="137"/>
    </location>
</feature>
<proteinExistence type="predicted"/>
<dbReference type="Proteomes" id="UP000799441">
    <property type="component" value="Unassembled WGS sequence"/>
</dbReference>
<comment type="caution">
    <text evidence="2">The sequence shown here is derived from an EMBL/GenBank/DDBJ whole genome shotgun (WGS) entry which is preliminary data.</text>
</comment>
<reference evidence="2" key="1">
    <citation type="journal article" date="2020" name="Stud. Mycol.">
        <title>101 Dothideomycetes genomes: a test case for predicting lifestyles and emergence of pathogens.</title>
        <authorList>
            <person name="Haridas S."/>
            <person name="Albert R."/>
            <person name="Binder M."/>
            <person name="Bloem J."/>
            <person name="Labutti K."/>
            <person name="Salamov A."/>
            <person name="Andreopoulos B."/>
            <person name="Baker S."/>
            <person name="Barry K."/>
            <person name="Bills G."/>
            <person name="Bluhm B."/>
            <person name="Cannon C."/>
            <person name="Castanera R."/>
            <person name="Culley D."/>
            <person name="Daum C."/>
            <person name="Ezra D."/>
            <person name="Gonzalez J."/>
            <person name="Henrissat B."/>
            <person name="Kuo A."/>
            <person name="Liang C."/>
            <person name="Lipzen A."/>
            <person name="Lutzoni F."/>
            <person name="Magnuson J."/>
            <person name="Mondo S."/>
            <person name="Nolan M."/>
            <person name="Ohm R."/>
            <person name="Pangilinan J."/>
            <person name="Park H.-J."/>
            <person name="Ramirez L."/>
            <person name="Alfaro M."/>
            <person name="Sun H."/>
            <person name="Tritt A."/>
            <person name="Yoshinaga Y."/>
            <person name="Zwiers L.-H."/>
            <person name="Turgeon B."/>
            <person name="Goodwin S."/>
            <person name="Spatafora J."/>
            <person name="Crous P."/>
            <person name="Grigoriev I."/>
        </authorList>
    </citation>
    <scope>NUCLEOTIDE SEQUENCE</scope>
    <source>
        <strain evidence="2">CBS 116435</strain>
    </source>
</reference>
<dbReference type="AlphaFoldDB" id="A0A9P4PY67"/>
<organism evidence="2 3">
    <name type="scientific">Polychaeton citri CBS 116435</name>
    <dbReference type="NCBI Taxonomy" id="1314669"/>
    <lineage>
        <taxon>Eukaryota</taxon>
        <taxon>Fungi</taxon>
        <taxon>Dikarya</taxon>
        <taxon>Ascomycota</taxon>
        <taxon>Pezizomycotina</taxon>
        <taxon>Dothideomycetes</taxon>
        <taxon>Dothideomycetidae</taxon>
        <taxon>Capnodiales</taxon>
        <taxon>Capnodiaceae</taxon>
        <taxon>Polychaeton</taxon>
    </lineage>
</organism>
<sequence>MFAARHNPPIVLNRVGLTVVHCVALVDACLVAPSLAVVCLCPPVASPSGSSVKHKRVSGQRRFVQEAAKSPLPPLPNPARGWLRFWLYIGLARRHPRPEPSTNVSTVDICLPAHSKTHSAALPNICSVHNPPSLPPQ</sequence>
<protein>
    <recommendedName>
        <fullName evidence="4">Secreted protein</fullName>
    </recommendedName>
</protein>
<keyword evidence="3" id="KW-1185">Reference proteome</keyword>
<gene>
    <name evidence="2" type="ORF">K431DRAFT_161625</name>
</gene>
<name>A0A9P4PY67_9PEZI</name>
<accession>A0A9P4PY67</accession>
<feature type="signal peptide" evidence="1">
    <location>
        <begin position="1"/>
        <end position="36"/>
    </location>
</feature>
<evidence type="ECO:0000313" key="3">
    <source>
        <dbReference type="Proteomes" id="UP000799441"/>
    </source>
</evidence>
<keyword evidence="1" id="KW-0732">Signal</keyword>